<evidence type="ECO:0000256" key="9">
    <source>
        <dbReference type="ARBA" id="ARBA00023180"/>
    </source>
</evidence>
<dbReference type="InterPro" id="IPR016187">
    <property type="entry name" value="CTDL_fold"/>
</dbReference>
<feature type="domain" description="PLAT" evidence="15">
    <location>
        <begin position="486"/>
        <end position="603"/>
    </location>
</feature>
<feature type="chain" id="PRO_5025601321" evidence="13">
    <location>
        <begin position="26"/>
        <end position="1489"/>
    </location>
</feature>
<keyword evidence="3 12" id="KW-0812">Transmembrane</keyword>
<dbReference type="InterPro" id="IPR043159">
    <property type="entry name" value="Lectin_gal-bd_sf"/>
</dbReference>
<dbReference type="Gene3D" id="2.60.220.50">
    <property type="match status" value="1"/>
</dbReference>
<dbReference type="InterPro" id="IPR016186">
    <property type="entry name" value="C-type_lectin-like/link_sf"/>
</dbReference>
<dbReference type="InterPro" id="IPR046791">
    <property type="entry name" value="Polycystin_dom"/>
</dbReference>
<organism evidence="16 17">
    <name type="scientific">Sphaeramia orbicularis</name>
    <name type="common">orbiculate cardinalfish</name>
    <dbReference type="NCBI Taxonomy" id="375764"/>
    <lineage>
        <taxon>Eukaryota</taxon>
        <taxon>Metazoa</taxon>
        <taxon>Chordata</taxon>
        <taxon>Craniata</taxon>
        <taxon>Vertebrata</taxon>
        <taxon>Euteleostomi</taxon>
        <taxon>Actinopterygii</taxon>
        <taxon>Neopterygii</taxon>
        <taxon>Teleostei</taxon>
        <taxon>Neoteleostei</taxon>
        <taxon>Acanthomorphata</taxon>
        <taxon>Gobiaria</taxon>
        <taxon>Kurtiformes</taxon>
        <taxon>Apogonoidei</taxon>
        <taxon>Apogonidae</taxon>
        <taxon>Apogoninae</taxon>
        <taxon>Sphaeramia</taxon>
    </lineage>
</organism>
<feature type="signal peptide" evidence="13">
    <location>
        <begin position="1"/>
        <end position="25"/>
    </location>
</feature>
<evidence type="ECO:0000256" key="5">
    <source>
        <dbReference type="ARBA" id="ARBA00022734"/>
    </source>
</evidence>
<keyword evidence="7 12" id="KW-0472">Membrane</keyword>
<evidence type="ECO:0000256" key="11">
    <source>
        <dbReference type="PROSITE-ProRule" id="PRU00152"/>
    </source>
</evidence>
<dbReference type="InterPro" id="IPR046338">
    <property type="entry name" value="GAIN_dom_sf"/>
</dbReference>
<evidence type="ECO:0000256" key="13">
    <source>
        <dbReference type="SAM" id="SignalP"/>
    </source>
</evidence>
<dbReference type="FunFam" id="1.10.287.70:FF:000086">
    <property type="entry name" value="Polycystic kidney disease 2"/>
    <property type="match status" value="1"/>
</dbReference>
<evidence type="ECO:0000259" key="14">
    <source>
        <dbReference type="PROSITE" id="PS50041"/>
    </source>
</evidence>
<dbReference type="GO" id="GO:0016020">
    <property type="term" value="C:membrane"/>
    <property type="evidence" value="ECO:0007669"/>
    <property type="project" value="UniProtKB-SubCell"/>
</dbReference>
<keyword evidence="4 13" id="KW-0732">Signal</keyword>
<dbReference type="CDD" id="cd01752">
    <property type="entry name" value="PLAT_polycystin"/>
    <property type="match status" value="1"/>
</dbReference>
<evidence type="ECO:0000313" key="16">
    <source>
        <dbReference type="Ensembl" id="ENSSORP00005036033.1"/>
    </source>
</evidence>
<dbReference type="GO" id="GO:0030246">
    <property type="term" value="F:carbohydrate binding"/>
    <property type="evidence" value="ECO:0007669"/>
    <property type="project" value="UniProtKB-KW"/>
</dbReference>
<evidence type="ECO:0000256" key="7">
    <source>
        <dbReference type="ARBA" id="ARBA00023136"/>
    </source>
</evidence>
<dbReference type="InterPro" id="IPR051223">
    <property type="entry name" value="Polycystin"/>
</dbReference>
<evidence type="ECO:0000256" key="1">
    <source>
        <dbReference type="ARBA" id="ARBA00004141"/>
    </source>
</evidence>
<keyword evidence="17" id="KW-1185">Reference proteome</keyword>
<keyword evidence="8" id="KW-1015">Disulfide bond</keyword>
<feature type="transmembrane region" description="Helical" evidence="12">
    <location>
        <begin position="1037"/>
        <end position="1057"/>
    </location>
</feature>
<reference evidence="16" key="1">
    <citation type="submission" date="2019-06" db="EMBL/GenBank/DDBJ databases">
        <authorList>
            <consortium name="Wellcome Sanger Institute Data Sharing"/>
        </authorList>
    </citation>
    <scope>NUCLEOTIDE SEQUENCE [LARGE SCALE GENOMIC DNA]</scope>
</reference>
<reference evidence="16" key="3">
    <citation type="submission" date="2025-09" db="UniProtKB">
        <authorList>
            <consortium name="Ensembl"/>
        </authorList>
    </citation>
    <scope>IDENTIFICATION</scope>
</reference>
<dbReference type="Gene3D" id="2.60.60.20">
    <property type="entry name" value="PLAT/LH2 domain"/>
    <property type="match status" value="1"/>
</dbReference>
<evidence type="ECO:0000256" key="6">
    <source>
        <dbReference type="ARBA" id="ARBA00022989"/>
    </source>
</evidence>
<feature type="transmembrane region" description="Helical" evidence="12">
    <location>
        <begin position="1319"/>
        <end position="1339"/>
    </location>
</feature>
<feature type="transmembrane region" description="Helical" evidence="12">
    <location>
        <begin position="1359"/>
        <end position="1383"/>
    </location>
</feature>
<evidence type="ECO:0000313" key="17">
    <source>
        <dbReference type="Proteomes" id="UP000472271"/>
    </source>
</evidence>
<dbReference type="InterPro" id="IPR001024">
    <property type="entry name" value="PLAT/LH2_dom"/>
</dbReference>
<dbReference type="SMART" id="SM00034">
    <property type="entry name" value="CLECT"/>
    <property type="match status" value="1"/>
</dbReference>
<dbReference type="Pfam" id="PF00059">
    <property type="entry name" value="Lectin_C"/>
    <property type="match status" value="1"/>
</dbReference>
<dbReference type="InterPro" id="IPR036392">
    <property type="entry name" value="PLAT/LH2_dom_sf"/>
</dbReference>
<dbReference type="PANTHER" id="PTHR10877">
    <property type="entry name" value="POLYCYSTIN FAMILY MEMBER"/>
    <property type="match status" value="1"/>
</dbReference>
<dbReference type="InterPro" id="IPR001304">
    <property type="entry name" value="C-type_lectin-like"/>
</dbReference>
<dbReference type="CDD" id="cd00037">
    <property type="entry name" value="CLECT"/>
    <property type="match status" value="1"/>
</dbReference>
<dbReference type="PROSITE" id="PS50041">
    <property type="entry name" value="C_TYPE_LECTIN_2"/>
    <property type="match status" value="1"/>
</dbReference>
<dbReference type="Gene3D" id="2.60.120.740">
    <property type="match status" value="1"/>
</dbReference>
<dbReference type="Gene3D" id="3.10.100.10">
    <property type="entry name" value="Mannose-Binding Protein A, subunit A"/>
    <property type="match status" value="1"/>
</dbReference>
<feature type="transmembrane region" description="Helical" evidence="12">
    <location>
        <begin position="649"/>
        <end position="669"/>
    </location>
</feature>
<dbReference type="InterPro" id="IPR000203">
    <property type="entry name" value="GPS"/>
</dbReference>
<feature type="transmembrane region" description="Helical" evidence="12">
    <location>
        <begin position="904"/>
        <end position="931"/>
    </location>
</feature>
<name>A0A673B6F1_9TELE</name>
<accession>A0A673B6F1</accession>
<dbReference type="SMART" id="SM00308">
    <property type="entry name" value="LH2"/>
    <property type="match status" value="1"/>
</dbReference>
<feature type="transmembrane region" description="Helical" evidence="12">
    <location>
        <begin position="984"/>
        <end position="1006"/>
    </location>
</feature>
<dbReference type="GO" id="GO:0005509">
    <property type="term" value="F:calcium ion binding"/>
    <property type="evidence" value="ECO:0007669"/>
    <property type="project" value="InterPro"/>
</dbReference>
<dbReference type="InterPro" id="IPR042060">
    <property type="entry name" value="PLAT_polycystin1"/>
</dbReference>
<dbReference type="SUPFAM" id="SSF56436">
    <property type="entry name" value="C-type lectin-like"/>
    <property type="match status" value="1"/>
</dbReference>
<dbReference type="PANTHER" id="PTHR10877:SF134">
    <property type="entry name" value="POLYCYSTIN-1-LIKE PROTEIN 2"/>
    <property type="match status" value="1"/>
</dbReference>
<reference evidence="16" key="2">
    <citation type="submission" date="2025-08" db="UniProtKB">
        <authorList>
            <consortium name="Ensembl"/>
        </authorList>
    </citation>
    <scope>IDENTIFICATION</scope>
</reference>
<feature type="transmembrane region" description="Helical" evidence="12">
    <location>
        <begin position="866"/>
        <end position="892"/>
    </location>
</feature>
<evidence type="ECO:0000259" key="15">
    <source>
        <dbReference type="PROSITE" id="PS50095"/>
    </source>
</evidence>
<dbReference type="Pfam" id="PF20519">
    <property type="entry name" value="Polycystin_dom"/>
    <property type="match status" value="1"/>
</dbReference>
<dbReference type="SUPFAM" id="SSF49723">
    <property type="entry name" value="Lipase/lipooxygenase domain (PLAT/LH2 domain)"/>
    <property type="match status" value="1"/>
</dbReference>
<feature type="domain" description="C-type lectin" evidence="14">
    <location>
        <begin position="37"/>
        <end position="156"/>
    </location>
</feature>
<feature type="transmembrane region" description="Helical" evidence="12">
    <location>
        <begin position="1230"/>
        <end position="1250"/>
    </location>
</feature>
<feature type="transmembrane region" description="Helical" evidence="12">
    <location>
        <begin position="1420"/>
        <end position="1443"/>
    </location>
</feature>
<feature type="transmembrane region" description="Helical" evidence="12">
    <location>
        <begin position="689"/>
        <end position="711"/>
    </location>
</feature>
<dbReference type="InterPro" id="IPR003915">
    <property type="entry name" value="PKD_2"/>
</dbReference>
<evidence type="ECO:0000256" key="8">
    <source>
        <dbReference type="ARBA" id="ARBA00023157"/>
    </source>
</evidence>
<dbReference type="InterPro" id="IPR013122">
    <property type="entry name" value="PKD1_2_channel"/>
</dbReference>
<evidence type="ECO:0000256" key="10">
    <source>
        <dbReference type="PIRSR" id="PIRSR603915-2"/>
    </source>
</evidence>
<dbReference type="Ensembl" id="ENSSORT00005036991.1">
    <property type="protein sequence ID" value="ENSSORP00005036033.1"/>
    <property type="gene ID" value="ENSSORG00005017011.1"/>
</dbReference>
<keyword evidence="9" id="KW-0325">Glycoprotein</keyword>
<protein>
    <submittedName>
        <fullName evidence="16">Polycystic kidney disease 1 like 2a</fullName>
    </submittedName>
</protein>
<comment type="subcellular location">
    <subcellularLocation>
        <location evidence="1">Membrane</location>
        <topology evidence="1">Multi-pass membrane protein</topology>
    </subcellularLocation>
</comment>
<dbReference type="GO" id="GO:0050982">
    <property type="term" value="P:detection of mechanical stimulus"/>
    <property type="evidence" value="ECO:0007669"/>
    <property type="project" value="TreeGrafter"/>
</dbReference>
<evidence type="ECO:0000256" key="2">
    <source>
        <dbReference type="ARBA" id="ARBA00007200"/>
    </source>
</evidence>
<evidence type="ECO:0000256" key="4">
    <source>
        <dbReference type="ARBA" id="ARBA00022729"/>
    </source>
</evidence>
<dbReference type="PRINTS" id="PR01433">
    <property type="entry name" value="POLYCYSTIN2"/>
</dbReference>
<keyword evidence="6 12" id="KW-1133">Transmembrane helix</keyword>
<comment type="similarity">
    <text evidence="2">Belongs to the polycystin family.</text>
</comment>
<feature type="disulfide bond" evidence="10">
    <location>
        <begin position="1080"/>
        <end position="1093"/>
    </location>
</feature>
<dbReference type="PROSITE" id="PS50095">
    <property type="entry name" value="PLAT"/>
    <property type="match status" value="1"/>
</dbReference>
<evidence type="ECO:0000256" key="3">
    <source>
        <dbReference type="ARBA" id="ARBA00022692"/>
    </source>
</evidence>
<evidence type="ECO:0000256" key="12">
    <source>
        <dbReference type="SAM" id="Phobius"/>
    </source>
</evidence>
<dbReference type="GO" id="GO:0005262">
    <property type="term" value="F:calcium channel activity"/>
    <property type="evidence" value="ECO:0007669"/>
    <property type="project" value="TreeGrafter"/>
</dbReference>
<sequence>MDQILLHLPILWVLCLLCCSEDNSGASVSCPENQKVFRNSCYEFVDLQLSFFSAQAWCEKSGGHLPFIPDAETQHFLQGNLDAEKDVWIGAAVSSPAEVLVPCLGSLSWLDGSYITYSYWAHRSPPGAACAHILKNSDYRWKPTDDCNSRLYFICQFESGRSIFCPDHSTALRCGSGEVIMIDGGFFGLQDIHYSHSTTLSPETPMMHQCSSMDPVNLCQGRQVCTVTGLQSRGEPCPWLGSCLSVDYRCKEGRSQSFPSNISSVSYTCGDFSDCSGSSCVNHTVDLQKDGFFFISLVWKKLTPHLLCLLSYDCYHLGFICDSWCCVFHKEEKYTWLIDPKMLKGNTGLHYLLVRPIVGPGIKFITANLSITSISTMCKFWNESLLEWSHNGCRVGIQTTPLTTQCLCNHLTFFGGSFFVTPNLVDPSRSAELFGTFAENPVVVCFVGALFVAYLLVVVWARRKDIQDTAKVKVTVLDDNDPLDEYRYLLSVSTGHRRGASTSSQVAIILLGSEGNSGVHHLTDPQRSVFERGAVDLFLLTTPFCLGDLQGIRLWHNNTGSHPAWFLSSVIVQDLQSEQKWHFICNSWLSIDMDDCSLDKMFPVSSEMEMKRFSNLFFMKTAKDFSDGHLWYSVISRPPRSSFTCVQRVSCCFSLLLCTMLTSIMFYGIPTDPSEQTMDLGHFEFTWQQFMIGVQSSLIMFPVNILMVSIFRQTRPRETPCCKHSVRKAETERSFQPATTNMNTTVTLDTVIKVRQLRIYPVCLRCLNPYIDFVLDTSTSEHPGTMVEGIQKKSNKTQYLYQQLCRIETELGLLRPTGFPNPHSYSQALQQVQGMKAVLEDQLSSPSDTTGSVDGQRKRGCFQGGLPWWFVFFGWLLVAGTSVVAGYFTMLYGLKFGKERSVSWLVSMIVSFFQSMFIIQPLKVIFFALVIKKVDDENFENIQLSGKNQPAQHDGVQKDSSLYEPPPPADVEKMKMIKMKEQKAFNLLTEILMYMGFMWMLLLVAYGQRDPNAFYLNRHIRNSFSSDTSDSMSLSDVFTWANTSLLHNLFGVYPGFITDGNSRLVGSARLRQLRVQVNSCQVPDLMLSSVPGCYGPYSWDLEDSGSYDPGWNRSVNRNASTGHVSPWTYQTQAQLRAQPVWGNLELYRGGGFVAELGPTSQNASSVLEDLFRNKWLDMHTRAVFAEFTVYNANVNLFCIVTLLFENTATGAFQFESFLQSIRLYQSTGGLHIFVMAAEIIYLLFILYYMFIQGKLMKVQRWSYFKSKWNLVELTIILLSWAAVAVFIKRTLIGNRDTTYYQKHRDQFASFYETASADSVLQYLISFLVLLSTIKLWHLLRLNPKMNMITATLQRAWTDISGFLVVIVIMLLAYSIGFNVIYGWKLSSYKTFLDALMTIISLQIGIFNYSEVLDQNPVLGAFFIGSCIVFMTFVVLNLFVSVILRETYQWPKYNTSYLKKSLFFRKQKKKKNVDPRGFCWVSANWLRVWF</sequence>
<proteinExistence type="inferred from homology"/>
<feature type="transmembrane region" description="Helical" evidence="12">
    <location>
        <begin position="441"/>
        <end position="461"/>
    </location>
</feature>
<feature type="transmembrane region" description="Helical" evidence="12">
    <location>
        <begin position="1270"/>
        <end position="1287"/>
    </location>
</feature>
<dbReference type="Pfam" id="PF01477">
    <property type="entry name" value="PLAT"/>
    <property type="match status" value="1"/>
</dbReference>
<dbReference type="Proteomes" id="UP000472271">
    <property type="component" value="Chromosome 21"/>
</dbReference>
<dbReference type="Pfam" id="PF01825">
    <property type="entry name" value="GPS"/>
    <property type="match status" value="1"/>
</dbReference>
<keyword evidence="5" id="KW-0430">Lectin</keyword>
<dbReference type="SMART" id="SM00303">
    <property type="entry name" value="GPS"/>
    <property type="match status" value="1"/>
</dbReference>
<comment type="caution">
    <text evidence="11">Lacks conserved residue(s) required for the propagation of feature annotation.</text>
</comment>
<dbReference type="Pfam" id="PF08016">
    <property type="entry name" value="PKD_channel"/>
    <property type="match status" value="1"/>
</dbReference>
<dbReference type="FunFam" id="2.60.60.20:FF:000008">
    <property type="entry name" value="Polycystic kidney disease 1-like 2, isoform CRA_a"/>
    <property type="match status" value="1"/>
</dbReference>